<dbReference type="AlphaFoldDB" id="A0A1F4WHG8"/>
<keyword evidence="1" id="KW-0812">Transmembrane</keyword>
<sequence length="112" mass="12314">MEITKKDKIGMAGCALLIAVTAIFAYPWLAIVQKVPLYGILFFGFVLLWTSVGFLRWFIPGILVGFTLCAMCVISWVSGAVLHFSFNESVATASIITTLLLLLLVIKAVREM</sequence>
<organism evidence="2 3">
    <name type="scientific">candidate division WWE3 bacterium RIFOXYC1_FULL_39_7</name>
    <dbReference type="NCBI Taxonomy" id="1802643"/>
    <lineage>
        <taxon>Bacteria</taxon>
        <taxon>Katanobacteria</taxon>
    </lineage>
</organism>
<protein>
    <submittedName>
        <fullName evidence="2">Uncharacterized protein</fullName>
    </submittedName>
</protein>
<dbReference type="EMBL" id="MEWA01000031">
    <property type="protein sequence ID" value="OGC68831.1"/>
    <property type="molecule type" value="Genomic_DNA"/>
</dbReference>
<evidence type="ECO:0000313" key="2">
    <source>
        <dbReference type="EMBL" id="OGC68831.1"/>
    </source>
</evidence>
<accession>A0A1F4WHG8</accession>
<evidence type="ECO:0000313" key="3">
    <source>
        <dbReference type="Proteomes" id="UP000179113"/>
    </source>
</evidence>
<comment type="caution">
    <text evidence="2">The sequence shown here is derived from an EMBL/GenBank/DDBJ whole genome shotgun (WGS) entry which is preliminary data.</text>
</comment>
<name>A0A1F4WHG8_UNCKA</name>
<feature type="transmembrane region" description="Helical" evidence="1">
    <location>
        <begin position="90"/>
        <end position="109"/>
    </location>
</feature>
<dbReference type="Proteomes" id="UP000179113">
    <property type="component" value="Unassembled WGS sequence"/>
</dbReference>
<gene>
    <name evidence="2" type="ORF">A2415_02705</name>
</gene>
<feature type="transmembrane region" description="Helical" evidence="1">
    <location>
        <begin position="35"/>
        <end position="55"/>
    </location>
</feature>
<feature type="transmembrane region" description="Helical" evidence="1">
    <location>
        <begin position="62"/>
        <end position="84"/>
    </location>
</feature>
<proteinExistence type="predicted"/>
<evidence type="ECO:0000256" key="1">
    <source>
        <dbReference type="SAM" id="Phobius"/>
    </source>
</evidence>
<feature type="transmembrane region" description="Helical" evidence="1">
    <location>
        <begin position="9"/>
        <end position="29"/>
    </location>
</feature>
<reference evidence="2 3" key="1">
    <citation type="journal article" date="2016" name="Nat. Commun.">
        <title>Thousands of microbial genomes shed light on interconnected biogeochemical processes in an aquifer system.</title>
        <authorList>
            <person name="Anantharaman K."/>
            <person name="Brown C.T."/>
            <person name="Hug L.A."/>
            <person name="Sharon I."/>
            <person name="Castelle C.J."/>
            <person name="Probst A.J."/>
            <person name="Thomas B.C."/>
            <person name="Singh A."/>
            <person name="Wilkins M.J."/>
            <person name="Karaoz U."/>
            <person name="Brodie E.L."/>
            <person name="Williams K.H."/>
            <person name="Hubbard S.S."/>
            <person name="Banfield J.F."/>
        </authorList>
    </citation>
    <scope>NUCLEOTIDE SEQUENCE [LARGE SCALE GENOMIC DNA]</scope>
</reference>
<keyword evidence="1" id="KW-1133">Transmembrane helix</keyword>
<keyword evidence="1" id="KW-0472">Membrane</keyword>